<evidence type="ECO:0000313" key="1">
    <source>
        <dbReference type="EMBL" id="MFC0673162.1"/>
    </source>
</evidence>
<protein>
    <submittedName>
        <fullName evidence="1">Uncharacterized protein</fullName>
    </submittedName>
</protein>
<keyword evidence="2" id="KW-1185">Reference proteome</keyword>
<dbReference type="RefSeq" id="WP_376978506.1">
    <property type="nucleotide sequence ID" value="NZ_JBHLSV010000004.1"/>
</dbReference>
<evidence type="ECO:0000313" key="2">
    <source>
        <dbReference type="Proteomes" id="UP001589793"/>
    </source>
</evidence>
<dbReference type="Proteomes" id="UP001589793">
    <property type="component" value="Unassembled WGS sequence"/>
</dbReference>
<dbReference type="EMBL" id="JBHLSV010000004">
    <property type="protein sequence ID" value="MFC0673162.1"/>
    <property type="molecule type" value="Genomic_DNA"/>
</dbReference>
<reference evidence="1 2" key="1">
    <citation type="submission" date="2024-09" db="EMBL/GenBank/DDBJ databases">
        <authorList>
            <person name="Sun Q."/>
            <person name="Mori K."/>
        </authorList>
    </citation>
    <scope>NUCLEOTIDE SEQUENCE [LARGE SCALE GENOMIC DNA]</scope>
    <source>
        <strain evidence="1 2">CICC 10874</strain>
    </source>
</reference>
<comment type="caution">
    <text evidence="1">The sequence shown here is derived from an EMBL/GenBank/DDBJ whole genome shotgun (WGS) entry which is preliminary data.</text>
</comment>
<gene>
    <name evidence="1" type="ORF">ACFFF6_04230</name>
</gene>
<proteinExistence type="predicted"/>
<sequence length="217" mass="23483">MLIGEHEEHPVLLVAQTRQQALPPGVGEILGLVHDDRVEQLVIHLLGGDLGEAAGEVLLVVLRLRAVELVLRLRTPAHRQVMEQTDEGGSLLFRPGGRQQLEMPGEAPRVAQQRGAEAVPDEGPGLDHRQVRLAGAGAAGDLRPMLEPQQGDRPLLLAGEGVGLVLDPPREQLVVLDRPMGAPQHRHRMVALERIQRLVRLARLVAQCADDALGQVG</sequence>
<name>A0ABV6R852_9MICO</name>
<organism evidence="1 2">
    <name type="scientific">Brachybacterium hainanense</name>
    <dbReference type="NCBI Taxonomy" id="1541174"/>
    <lineage>
        <taxon>Bacteria</taxon>
        <taxon>Bacillati</taxon>
        <taxon>Actinomycetota</taxon>
        <taxon>Actinomycetes</taxon>
        <taxon>Micrococcales</taxon>
        <taxon>Dermabacteraceae</taxon>
        <taxon>Brachybacterium</taxon>
    </lineage>
</organism>
<accession>A0ABV6R852</accession>